<keyword evidence="4" id="KW-1185">Reference proteome</keyword>
<dbReference type="InterPro" id="IPR042098">
    <property type="entry name" value="TauD-like_sf"/>
</dbReference>
<feature type="domain" description="TauD/TfdA-like" evidence="2">
    <location>
        <begin position="74"/>
        <end position="342"/>
    </location>
</feature>
<evidence type="ECO:0000256" key="1">
    <source>
        <dbReference type="ARBA" id="ARBA00023002"/>
    </source>
</evidence>
<dbReference type="STRING" id="100787.A0A0G4L5L1"/>
<evidence type="ECO:0000313" key="3">
    <source>
        <dbReference type="EMBL" id="CRK17030.1"/>
    </source>
</evidence>
<name>A0A0G4L5L1_VERLO</name>
<evidence type="ECO:0000259" key="2">
    <source>
        <dbReference type="Pfam" id="PF02668"/>
    </source>
</evidence>
<dbReference type="Gene3D" id="3.60.130.10">
    <property type="entry name" value="Clavaminate synthase-like"/>
    <property type="match status" value="1"/>
</dbReference>
<sequence>QAKAIVINMTISSAFTSPTSEREPIGGPLAWRQDSFSDPSVYTIDLAKDRLHIDNALEFLLDLGLDPEEIDHTQFPLPSSVVDKLQQCAHTIHEGVGFCVLRGATSCYSVEDSVTVFLGIASYIGDQRGLQNKQGHMLSHITESKGWEIPRNERHGIHSNASLPFHTDMGTDIVALHVRGCSAEGGNTYVSSASSVFNDLLSRPGALQTLLEPNWPIQISKRQARTTCVVRSLLEPEWPAAPCRYIQAPLLTFHQGRLLVSVDPARLGPQSSPRGSDKAPVPDLSIDQRVALEALKAACHRNRVRIEARPGDIILFNNWALLHSRDAYLDTESHTRHLVRLWLRNSKMGWSIPTSMSVPWQYAYGDDPVDRIFPVVPTDVYPTLKYTAGSAAFVLEDSDEE</sequence>
<reference evidence="3 4" key="1">
    <citation type="submission" date="2015-05" db="EMBL/GenBank/DDBJ databases">
        <authorList>
            <person name="Wang D.B."/>
            <person name="Wang M."/>
        </authorList>
    </citation>
    <scope>NUCLEOTIDE SEQUENCE [LARGE SCALE GENOMIC DNA]</scope>
    <source>
        <strain evidence="3">VL1</strain>
    </source>
</reference>
<dbReference type="SUPFAM" id="SSF51197">
    <property type="entry name" value="Clavaminate synthase-like"/>
    <property type="match status" value="1"/>
</dbReference>
<gene>
    <name evidence="3" type="ORF">BN1708_011914</name>
</gene>
<dbReference type="PANTHER" id="PTHR10696">
    <property type="entry name" value="GAMMA-BUTYROBETAINE HYDROXYLASE-RELATED"/>
    <property type="match status" value="1"/>
</dbReference>
<evidence type="ECO:0000313" key="4">
    <source>
        <dbReference type="Proteomes" id="UP000044602"/>
    </source>
</evidence>
<dbReference type="Proteomes" id="UP000044602">
    <property type="component" value="Unassembled WGS sequence"/>
</dbReference>
<dbReference type="AlphaFoldDB" id="A0A0G4L5L1"/>
<organism evidence="3 4">
    <name type="scientific">Verticillium longisporum</name>
    <name type="common">Verticillium dahliae var. longisporum</name>
    <dbReference type="NCBI Taxonomy" id="100787"/>
    <lineage>
        <taxon>Eukaryota</taxon>
        <taxon>Fungi</taxon>
        <taxon>Dikarya</taxon>
        <taxon>Ascomycota</taxon>
        <taxon>Pezizomycotina</taxon>
        <taxon>Sordariomycetes</taxon>
        <taxon>Hypocreomycetidae</taxon>
        <taxon>Glomerellales</taxon>
        <taxon>Plectosphaerellaceae</taxon>
        <taxon>Verticillium</taxon>
    </lineage>
</organism>
<dbReference type="GO" id="GO:0016491">
    <property type="term" value="F:oxidoreductase activity"/>
    <property type="evidence" value="ECO:0007669"/>
    <property type="project" value="UniProtKB-KW"/>
</dbReference>
<dbReference type="EMBL" id="CVQH01008113">
    <property type="protein sequence ID" value="CRK17030.1"/>
    <property type="molecule type" value="Genomic_DNA"/>
</dbReference>
<accession>A0A0G4L5L1</accession>
<keyword evidence="1" id="KW-0560">Oxidoreductase</keyword>
<dbReference type="Pfam" id="PF02668">
    <property type="entry name" value="TauD"/>
    <property type="match status" value="1"/>
</dbReference>
<dbReference type="InterPro" id="IPR003819">
    <property type="entry name" value="TauD/TfdA-like"/>
</dbReference>
<proteinExistence type="predicted"/>
<protein>
    <recommendedName>
        <fullName evidence="2">TauD/TfdA-like domain-containing protein</fullName>
    </recommendedName>
</protein>
<feature type="non-terminal residue" evidence="3">
    <location>
        <position position="1"/>
    </location>
</feature>
<dbReference type="PANTHER" id="PTHR10696:SF54">
    <property type="entry name" value="FAMILY OXIDOREDUCTASE, PUTATIVE (AFU_ORTHOLOGUE AFUA_4G13850)-RELATED"/>
    <property type="match status" value="1"/>
</dbReference>
<dbReference type="InterPro" id="IPR050411">
    <property type="entry name" value="AlphaKG_dependent_hydroxylases"/>
</dbReference>